<dbReference type="KEGG" id="cau:Caur_2337"/>
<reference evidence="4" key="1">
    <citation type="journal article" date="2011" name="BMC Genomics">
        <title>Complete genome sequence of the filamentous anoxygenic phototrophic bacterium Chloroflexus aurantiacus.</title>
        <authorList>
            <person name="Tang K.H."/>
            <person name="Barry K."/>
            <person name="Chertkov O."/>
            <person name="Dalin E."/>
            <person name="Han C.S."/>
            <person name="Hauser L.J."/>
            <person name="Honchak B.M."/>
            <person name="Karbach L.E."/>
            <person name="Land M.L."/>
            <person name="Lapidus A."/>
            <person name="Larimer F.W."/>
            <person name="Mikhailova N."/>
            <person name="Pitluck S."/>
            <person name="Pierson B.K."/>
            <person name="Blankenship R.E."/>
        </authorList>
    </citation>
    <scope>NUCLEOTIDE SEQUENCE [LARGE SCALE GENOMIC DNA]</scope>
    <source>
        <strain evidence="4">ATCC 29366 / DSM 635 / J-10-fl</strain>
    </source>
</reference>
<proteinExistence type="predicted"/>
<evidence type="ECO:0000256" key="1">
    <source>
        <dbReference type="ARBA" id="ARBA00022737"/>
    </source>
</evidence>
<dbReference type="PROSITE" id="PS50012">
    <property type="entry name" value="RCC1_3"/>
    <property type="match status" value="13"/>
</dbReference>
<dbReference type="InterPro" id="IPR051625">
    <property type="entry name" value="Signaling_Regulatory_Domain"/>
</dbReference>
<protein>
    <submittedName>
        <fullName evidence="3">Regulator of chromosome condensation RCC1</fullName>
    </submittedName>
</protein>
<dbReference type="PRINTS" id="PR00633">
    <property type="entry name" value="RCCNDNSATION"/>
</dbReference>
<dbReference type="PANTHER" id="PTHR22872">
    <property type="entry name" value="BTK-BINDING PROTEIN-RELATED"/>
    <property type="match status" value="1"/>
</dbReference>
<accession>A9WGL4</accession>
<dbReference type="InterPro" id="IPR058923">
    <property type="entry name" value="RCC1-like_dom"/>
</dbReference>
<dbReference type="Pfam" id="PF25390">
    <property type="entry name" value="WD40_RLD"/>
    <property type="match status" value="1"/>
</dbReference>
<dbReference type="InParanoid" id="A9WGL4"/>
<organism evidence="3 4">
    <name type="scientific">Chloroflexus aurantiacus (strain ATCC 29366 / DSM 635 / J-10-fl)</name>
    <dbReference type="NCBI Taxonomy" id="324602"/>
    <lineage>
        <taxon>Bacteria</taxon>
        <taxon>Bacillati</taxon>
        <taxon>Chloroflexota</taxon>
        <taxon>Chloroflexia</taxon>
        <taxon>Chloroflexales</taxon>
        <taxon>Chloroflexineae</taxon>
        <taxon>Chloroflexaceae</taxon>
        <taxon>Chloroflexus</taxon>
    </lineage>
</organism>
<dbReference type="InterPro" id="IPR000408">
    <property type="entry name" value="Reg_chr_condens"/>
</dbReference>
<gene>
    <name evidence="3" type="ordered locus">Caur_2337</name>
</gene>
<dbReference type="SUPFAM" id="SSF50985">
    <property type="entry name" value="RCC1/BLIP-II"/>
    <property type="match status" value="3"/>
</dbReference>
<evidence type="ECO:0000259" key="2">
    <source>
        <dbReference type="Pfam" id="PF25390"/>
    </source>
</evidence>
<sequence length="790" mass="80715">MKTHSLITLMLSLVLLNSNGPGIGVWHRPQYPFATLESTNLLTLQNPGYQPFVTDTTIHMTSLPSLRNITAIATGRYHTCALTTGGGVKCWGDNSSGQLGDGTMNDRNTPVDVVGLESGVAAIAAGGSHTCALTTNGGVKCWGANVSGQLGNETQIPYSAPVDVVELGRGVFDITAGWEHTCALTTGGGVKCWGDNSSGQLGDGTTNDRNTPVDVAGLESGVAAIAAGEGHTCALTTSGGVKCWGDNLEGQLGGGTIYSHITPVDVAGLESDVAAIAVGWEHTCALTTVGGVRCWGNNSSGQLGDGTMTERNVPVGVIGLESGVTAITAGGGHTCALTTGGGVKCWGNNFYGQLGNVTAHQPGIPVDVAGLGIGVVAIAAGGAHTCALTTSGGVKCWGYNYDVQLGDGTTTARSTPVDVSGLESDVVTITAGGAHTCALTTSGGVKCWGRNFNFQLGDGTMIDRNTPVDVIGLGSRVTAITAGGNHTCALTTSDGVKCWGSNLYGQLGHGTMNFYGTPVDVIGLNGDVTAIAAGWWHTCALMTDGGVKCWGANDSGQLGDGTRSDRSIPVDVSGLGSGVAAITAGLFHTCALTTSGGVKCWGSNSSWQLGNITVGQPYIPVDVFGLWSGVTAITAGLHHTCALTTGSAQVQCWGGNYDGQLGDGTTNLRRFPQTVIGLEGSETAIAAGGAHTCALTVSGGMKCWGDNFYGQLGDGSMHDRSTPVDVIRLESNVDAIAAGFFHTCALTTDKGVKCWGDNFYAQLGDGRPLWRSVPVDVVDRLNVFLPLTMK</sequence>
<dbReference type="Proteomes" id="UP000002008">
    <property type="component" value="Chromosome"/>
</dbReference>
<dbReference type="HOGENOM" id="CLU_014355_0_0_0"/>
<evidence type="ECO:0000313" key="3">
    <source>
        <dbReference type="EMBL" id="ABY35546.1"/>
    </source>
</evidence>
<keyword evidence="1" id="KW-0677">Repeat</keyword>
<dbReference type="Gene3D" id="2.130.10.30">
    <property type="entry name" value="Regulator of chromosome condensation 1/beta-lactamase-inhibitor protein II"/>
    <property type="match status" value="4"/>
</dbReference>
<dbReference type="AlphaFoldDB" id="A9WGL4"/>
<dbReference type="RefSeq" id="WP_012258200.1">
    <property type="nucleotide sequence ID" value="NC_010175.1"/>
</dbReference>
<evidence type="ECO:0000313" key="4">
    <source>
        <dbReference type="Proteomes" id="UP000002008"/>
    </source>
</evidence>
<dbReference type="PATRIC" id="fig|324602.8.peg.2647"/>
<dbReference type="Pfam" id="PF13540">
    <property type="entry name" value="RCC1_2"/>
    <property type="match status" value="8"/>
</dbReference>
<dbReference type="EnsemblBacteria" id="ABY35546">
    <property type="protein sequence ID" value="ABY35546"/>
    <property type="gene ID" value="Caur_2337"/>
</dbReference>
<name>A9WGL4_CHLAA</name>
<dbReference type="InterPro" id="IPR009091">
    <property type="entry name" value="RCC1/BLIP-II"/>
</dbReference>
<feature type="domain" description="RCC1-like" evidence="2">
    <location>
        <begin position="424"/>
        <end position="725"/>
    </location>
</feature>
<dbReference type="EMBL" id="CP000909">
    <property type="protein sequence ID" value="ABY35546.1"/>
    <property type="molecule type" value="Genomic_DNA"/>
</dbReference>
<dbReference type="eggNOG" id="COG5184">
    <property type="taxonomic scope" value="Bacteria"/>
</dbReference>
<keyword evidence="4" id="KW-1185">Reference proteome</keyword>
<dbReference type="STRING" id="324602.Caur_2337"/>